<feature type="binding site" evidence="10">
    <location>
        <position position="113"/>
    </location>
    <ligand>
        <name>L-histidine</name>
        <dbReference type="ChEBI" id="CHEBI:57595"/>
    </ligand>
</feature>
<evidence type="ECO:0000256" key="5">
    <source>
        <dbReference type="ARBA" id="ARBA00022840"/>
    </source>
</evidence>
<dbReference type="PANTHER" id="PTHR43707">
    <property type="entry name" value="HISTIDYL-TRNA SYNTHETASE"/>
    <property type="match status" value="1"/>
</dbReference>
<evidence type="ECO:0000256" key="1">
    <source>
        <dbReference type="ARBA" id="ARBA00008226"/>
    </source>
</evidence>
<keyword evidence="3 9" id="KW-0436">Ligase</keyword>
<evidence type="ECO:0000256" key="9">
    <source>
        <dbReference type="HAMAP-Rule" id="MF_00127"/>
    </source>
</evidence>
<organism evidence="12 13">
    <name type="scientific">Amedibacterium intestinale</name>
    <dbReference type="NCBI Taxonomy" id="2583452"/>
    <lineage>
        <taxon>Bacteria</taxon>
        <taxon>Bacillati</taxon>
        <taxon>Bacillota</taxon>
        <taxon>Erysipelotrichia</taxon>
        <taxon>Erysipelotrichales</taxon>
        <taxon>Erysipelotrichaceae</taxon>
        <taxon>Amedibacterium</taxon>
    </lineage>
</organism>
<dbReference type="GO" id="GO:0140096">
    <property type="term" value="F:catalytic activity, acting on a protein"/>
    <property type="evidence" value="ECO:0007669"/>
    <property type="project" value="UniProtKB-ARBA"/>
</dbReference>
<dbReference type="InterPro" id="IPR004516">
    <property type="entry name" value="HisRS/HisZ"/>
</dbReference>
<dbReference type="PIRSF" id="PIRSF001549">
    <property type="entry name" value="His-tRNA_synth"/>
    <property type="match status" value="1"/>
</dbReference>
<dbReference type="CDD" id="cd00773">
    <property type="entry name" value="HisRS-like_core"/>
    <property type="match status" value="1"/>
</dbReference>
<evidence type="ECO:0000256" key="10">
    <source>
        <dbReference type="PIRSR" id="PIRSR001549-1"/>
    </source>
</evidence>
<evidence type="ECO:0000259" key="11">
    <source>
        <dbReference type="PROSITE" id="PS50862"/>
    </source>
</evidence>
<dbReference type="GO" id="GO:0006427">
    <property type="term" value="P:histidyl-tRNA aminoacylation"/>
    <property type="evidence" value="ECO:0007669"/>
    <property type="project" value="UniProtKB-UniRule"/>
</dbReference>
<dbReference type="Pfam" id="PF03129">
    <property type="entry name" value="HGTP_anticodon"/>
    <property type="match status" value="1"/>
</dbReference>
<dbReference type="InterPro" id="IPR033656">
    <property type="entry name" value="HisRS_anticodon"/>
</dbReference>
<keyword evidence="2 9" id="KW-0963">Cytoplasm</keyword>
<dbReference type="PANTHER" id="PTHR43707:SF1">
    <property type="entry name" value="HISTIDINE--TRNA LIGASE, MITOCHONDRIAL-RELATED"/>
    <property type="match status" value="1"/>
</dbReference>
<evidence type="ECO:0000256" key="2">
    <source>
        <dbReference type="ARBA" id="ARBA00022490"/>
    </source>
</evidence>
<comment type="subcellular location">
    <subcellularLocation>
        <location evidence="9">Cytoplasm</location>
    </subcellularLocation>
</comment>
<keyword evidence="6 9" id="KW-0648">Protein biosynthesis</keyword>
<dbReference type="InterPro" id="IPR004154">
    <property type="entry name" value="Anticodon-bd"/>
</dbReference>
<comment type="catalytic activity">
    <reaction evidence="8 9">
        <text>tRNA(His) + L-histidine + ATP = L-histidyl-tRNA(His) + AMP + diphosphate + H(+)</text>
        <dbReference type="Rhea" id="RHEA:17313"/>
        <dbReference type="Rhea" id="RHEA-COMP:9665"/>
        <dbReference type="Rhea" id="RHEA-COMP:9689"/>
        <dbReference type="ChEBI" id="CHEBI:15378"/>
        <dbReference type="ChEBI" id="CHEBI:30616"/>
        <dbReference type="ChEBI" id="CHEBI:33019"/>
        <dbReference type="ChEBI" id="CHEBI:57595"/>
        <dbReference type="ChEBI" id="CHEBI:78442"/>
        <dbReference type="ChEBI" id="CHEBI:78527"/>
        <dbReference type="ChEBI" id="CHEBI:456215"/>
        <dbReference type="EC" id="6.1.1.21"/>
    </reaction>
</comment>
<protein>
    <recommendedName>
        <fullName evidence="9">Histidine--tRNA ligase</fullName>
        <ecNumber evidence="9">6.1.1.21</ecNumber>
    </recommendedName>
    <alternativeName>
        <fullName evidence="9">Histidyl-tRNA synthetase</fullName>
        <shortName evidence="9">HisRS</shortName>
    </alternativeName>
</protein>
<dbReference type="AlphaFoldDB" id="A0A6N4TEU9"/>
<dbReference type="PROSITE" id="PS50862">
    <property type="entry name" value="AA_TRNA_LIGASE_II"/>
    <property type="match status" value="1"/>
</dbReference>
<keyword evidence="7 9" id="KW-0030">Aminoacyl-tRNA synthetase</keyword>
<dbReference type="InterPro" id="IPR041715">
    <property type="entry name" value="HisRS-like_core"/>
</dbReference>
<dbReference type="EMBL" id="AP019695">
    <property type="protein sequence ID" value="BBK21656.1"/>
    <property type="molecule type" value="Genomic_DNA"/>
</dbReference>
<keyword evidence="5 9" id="KW-0067">ATP-binding</keyword>
<dbReference type="HAMAP" id="MF_00127">
    <property type="entry name" value="His_tRNA_synth"/>
    <property type="match status" value="1"/>
</dbReference>
<feature type="binding site" evidence="10">
    <location>
        <position position="258"/>
    </location>
    <ligand>
        <name>L-histidine</name>
        <dbReference type="ChEBI" id="CHEBI:57595"/>
    </ligand>
</feature>
<dbReference type="NCBIfam" id="TIGR00442">
    <property type="entry name" value="hisS"/>
    <property type="match status" value="1"/>
</dbReference>
<evidence type="ECO:0000256" key="4">
    <source>
        <dbReference type="ARBA" id="ARBA00022741"/>
    </source>
</evidence>
<dbReference type="Proteomes" id="UP000464754">
    <property type="component" value="Chromosome"/>
</dbReference>
<dbReference type="SUPFAM" id="SSF52954">
    <property type="entry name" value="Class II aaRS ABD-related"/>
    <property type="match status" value="1"/>
</dbReference>
<dbReference type="GO" id="GO:0004821">
    <property type="term" value="F:histidine-tRNA ligase activity"/>
    <property type="evidence" value="ECO:0007669"/>
    <property type="project" value="UniProtKB-UniRule"/>
</dbReference>
<dbReference type="RefSeq" id="WP_115714873.1">
    <property type="nucleotide sequence ID" value="NZ_AP019695.1"/>
</dbReference>
<feature type="binding site" evidence="10">
    <location>
        <position position="131"/>
    </location>
    <ligand>
        <name>L-histidine</name>
        <dbReference type="ChEBI" id="CHEBI:57595"/>
    </ligand>
</feature>
<dbReference type="GO" id="GO:0005524">
    <property type="term" value="F:ATP binding"/>
    <property type="evidence" value="ECO:0007669"/>
    <property type="project" value="UniProtKB-UniRule"/>
</dbReference>
<keyword evidence="13" id="KW-1185">Reference proteome</keyword>
<dbReference type="GO" id="GO:0016740">
    <property type="term" value="F:transferase activity"/>
    <property type="evidence" value="ECO:0007669"/>
    <property type="project" value="UniProtKB-ARBA"/>
</dbReference>
<proteinExistence type="inferred from homology"/>
<comment type="similarity">
    <text evidence="1 9">Belongs to the class-II aminoacyl-tRNA synthetase family.</text>
</comment>
<dbReference type="SUPFAM" id="SSF55681">
    <property type="entry name" value="Class II aaRS and biotin synthetases"/>
    <property type="match status" value="1"/>
</dbReference>
<keyword evidence="4 9" id="KW-0547">Nucleotide-binding</keyword>
<name>A0A6N4TEU9_9FIRM</name>
<dbReference type="InterPro" id="IPR006195">
    <property type="entry name" value="aa-tRNA-synth_II"/>
</dbReference>
<dbReference type="InterPro" id="IPR036621">
    <property type="entry name" value="Anticodon-bd_dom_sf"/>
</dbReference>
<sequence length="447" mass="51053">MNYQVPRGTQDILPKDIRKWHRLEELIRQFCHVYNYDEIRTPIFEHTNVFKRGNDSSDMVNKEMYTFQLENSKTSLTLRPEGTAGVVRSFVENKLFGSADLPVKMYYVGPQFRHERPQKGRMRIFHQFGVEVIGAKSPMLDVETIALGWSFVSALGLKDMKVLINTLGDDASRDAYRTALKEHFKNDIDDMCADCKRRYEQNPLRILDCKVDHEKEIMKTAPKMQDYLNEESQAYFEEVLEGLDALGIPYEVDDRLVRGLDYYTHTVFEVVSVNKEMGAQSTVFAGGRYDGLVEYFGGPQGMSGIGWAMGLERLLIACEAEGISLDEEEGLDAYVLCLSPSVKKEALQVVSLLRANGYRSDTDYLGRSFKAQFKTVDRKKARIAILIGEDEVEKGEVTIKDTLHKTQQSVPFDDIIDSMDALFEEENEECTCGEENCTCGHHHHHEE</sequence>
<feature type="domain" description="Aminoacyl-transfer RNA synthetases class-II family profile" evidence="11">
    <location>
        <begin position="1"/>
        <end position="340"/>
    </location>
</feature>
<dbReference type="CDD" id="cd00859">
    <property type="entry name" value="HisRS_anticodon"/>
    <property type="match status" value="1"/>
</dbReference>
<reference evidence="13" key="1">
    <citation type="submission" date="2019-05" db="EMBL/GenBank/DDBJ databases">
        <title>Complete genome sequencing of Absiella argi strain JCM 30884.</title>
        <authorList>
            <person name="Sakamoto M."/>
            <person name="Murakami T."/>
            <person name="Mori H."/>
        </authorList>
    </citation>
    <scope>NUCLEOTIDE SEQUENCE [LARGE SCALE GENOMIC DNA]</scope>
    <source>
        <strain evidence="13">JCM 30884</strain>
    </source>
</reference>
<evidence type="ECO:0000313" key="12">
    <source>
        <dbReference type="EMBL" id="BBK21656.1"/>
    </source>
</evidence>
<dbReference type="Pfam" id="PF13393">
    <property type="entry name" value="tRNA-synt_His"/>
    <property type="match status" value="1"/>
</dbReference>
<evidence type="ECO:0000256" key="8">
    <source>
        <dbReference type="ARBA" id="ARBA00047639"/>
    </source>
</evidence>
<feature type="binding site" evidence="10">
    <location>
        <begin position="81"/>
        <end position="83"/>
    </location>
    <ligand>
        <name>L-histidine</name>
        <dbReference type="ChEBI" id="CHEBI:57595"/>
    </ligand>
</feature>
<evidence type="ECO:0000313" key="13">
    <source>
        <dbReference type="Proteomes" id="UP000464754"/>
    </source>
</evidence>
<dbReference type="Gene3D" id="3.40.50.800">
    <property type="entry name" value="Anticodon-binding domain"/>
    <property type="match status" value="1"/>
</dbReference>
<dbReference type="InterPro" id="IPR015807">
    <property type="entry name" value="His-tRNA-ligase"/>
</dbReference>
<dbReference type="GO" id="GO:0005737">
    <property type="term" value="C:cytoplasm"/>
    <property type="evidence" value="ECO:0007669"/>
    <property type="project" value="UniProtKB-SubCell"/>
</dbReference>
<feature type="binding site" evidence="10">
    <location>
        <position position="127"/>
    </location>
    <ligand>
        <name>L-histidine</name>
        <dbReference type="ChEBI" id="CHEBI:57595"/>
    </ligand>
</feature>
<dbReference type="InterPro" id="IPR045864">
    <property type="entry name" value="aa-tRNA-synth_II/BPL/LPL"/>
</dbReference>
<accession>A0A6N4TEU9</accession>
<evidence type="ECO:0000256" key="3">
    <source>
        <dbReference type="ARBA" id="ARBA00022598"/>
    </source>
</evidence>
<evidence type="ECO:0000256" key="7">
    <source>
        <dbReference type="ARBA" id="ARBA00023146"/>
    </source>
</evidence>
<evidence type="ECO:0000256" key="6">
    <source>
        <dbReference type="ARBA" id="ARBA00022917"/>
    </source>
</evidence>
<gene>
    <name evidence="9 12" type="primary">hisS</name>
    <name evidence="12" type="ORF">Aargi30884_05590</name>
</gene>
<dbReference type="Gene3D" id="3.30.930.10">
    <property type="entry name" value="Bira Bifunctional Protein, Domain 2"/>
    <property type="match status" value="1"/>
</dbReference>
<dbReference type="KEGG" id="aarg:Aargi30884_05590"/>
<feature type="binding site" evidence="10">
    <location>
        <begin position="262"/>
        <end position="263"/>
    </location>
    <ligand>
        <name>L-histidine</name>
        <dbReference type="ChEBI" id="CHEBI:57595"/>
    </ligand>
</feature>
<dbReference type="EC" id="6.1.1.21" evidence="9"/>
<comment type="subunit">
    <text evidence="9">Homodimer.</text>
</comment>